<feature type="compositionally biased region" description="Low complexity" evidence="6">
    <location>
        <begin position="286"/>
        <end position="299"/>
    </location>
</feature>
<dbReference type="Proteomes" id="UP001172684">
    <property type="component" value="Unassembled WGS sequence"/>
</dbReference>
<proteinExistence type="inferred from homology"/>
<feature type="transmembrane region" description="Helical" evidence="7">
    <location>
        <begin position="97"/>
        <end position="119"/>
    </location>
</feature>
<feature type="transmembrane region" description="Helical" evidence="7">
    <location>
        <begin position="131"/>
        <end position="153"/>
    </location>
</feature>
<dbReference type="InterPro" id="IPR052337">
    <property type="entry name" value="SAT4-like"/>
</dbReference>
<dbReference type="InterPro" id="IPR049326">
    <property type="entry name" value="Rhodopsin_dom_fungi"/>
</dbReference>
<sequence length="434" mass="48824">MASGHRSHTQVQSQSHVLAGVAIAFLILAWIAVSLRLWVRGRMIHSIGWDDYTMFLATKVTFTGYCVALIIFANLGGGSDEIHESNDFDRARSALRWVLVWEAFYIVTIAVIKISLGIFFMRIVVKRWQKILIWTVLVISTVWGIVSFGFTIFHCGNPRYYLEKIVTQQCASPEAQHAMAYTYAAVTCATDWALAVLPIFLVCDAKLDLRSKISVWFVLSLGFIGSICSVVRFMYLDGLLDIEEFFWSSTNIAIWSCIEPGVCIIAGSLATLRPLFKKFFHQMRTTSNHSSNSSTKRTSQPNKIIKHSSASSDSQNRHSLRPWDPHRNTATITTCTGGPGAENNKSLGISEHAGSTINLFTMNEEREVAWALTPNDSDVRIAKMVELEVRVQDSYEMSDLEVDRRSSHTLGDEERENMRLSMQPPRRPLSDGEV</sequence>
<organism evidence="9 10">
    <name type="scientific">Coniosporium apollinis</name>
    <dbReference type="NCBI Taxonomy" id="61459"/>
    <lineage>
        <taxon>Eukaryota</taxon>
        <taxon>Fungi</taxon>
        <taxon>Dikarya</taxon>
        <taxon>Ascomycota</taxon>
        <taxon>Pezizomycotina</taxon>
        <taxon>Dothideomycetes</taxon>
        <taxon>Dothideomycetes incertae sedis</taxon>
        <taxon>Coniosporium</taxon>
    </lineage>
</organism>
<protein>
    <recommendedName>
        <fullName evidence="8">Rhodopsin domain-containing protein</fullName>
    </recommendedName>
</protein>
<keyword evidence="4 7" id="KW-0472">Membrane</keyword>
<feature type="region of interest" description="Disordered" evidence="6">
    <location>
        <begin position="400"/>
        <end position="434"/>
    </location>
</feature>
<dbReference type="PANTHER" id="PTHR33048:SF96">
    <property type="entry name" value="INTEGRAL MEMBRANE PROTEIN"/>
    <property type="match status" value="1"/>
</dbReference>
<accession>A0ABQ9P311</accession>
<gene>
    <name evidence="9" type="ORF">H2201_002759</name>
</gene>
<evidence type="ECO:0000256" key="3">
    <source>
        <dbReference type="ARBA" id="ARBA00022989"/>
    </source>
</evidence>
<evidence type="ECO:0000256" key="5">
    <source>
        <dbReference type="ARBA" id="ARBA00038359"/>
    </source>
</evidence>
<evidence type="ECO:0000256" key="4">
    <source>
        <dbReference type="ARBA" id="ARBA00023136"/>
    </source>
</evidence>
<feature type="domain" description="Rhodopsin" evidence="8">
    <location>
        <begin position="35"/>
        <end position="278"/>
    </location>
</feature>
<comment type="similarity">
    <text evidence="5">Belongs to the SAT4 family.</text>
</comment>
<feature type="transmembrane region" description="Helical" evidence="7">
    <location>
        <begin position="215"/>
        <end position="236"/>
    </location>
</feature>
<keyword evidence="2 7" id="KW-0812">Transmembrane</keyword>
<feature type="transmembrane region" description="Helical" evidence="7">
    <location>
        <begin position="17"/>
        <end position="39"/>
    </location>
</feature>
<evidence type="ECO:0000256" key="2">
    <source>
        <dbReference type="ARBA" id="ARBA00022692"/>
    </source>
</evidence>
<evidence type="ECO:0000256" key="7">
    <source>
        <dbReference type="SAM" id="Phobius"/>
    </source>
</evidence>
<evidence type="ECO:0000259" key="8">
    <source>
        <dbReference type="Pfam" id="PF20684"/>
    </source>
</evidence>
<name>A0ABQ9P311_9PEZI</name>
<evidence type="ECO:0000313" key="9">
    <source>
        <dbReference type="EMBL" id="KAJ9667238.1"/>
    </source>
</evidence>
<feature type="region of interest" description="Disordered" evidence="6">
    <location>
        <begin position="286"/>
        <end position="343"/>
    </location>
</feature>
<dbReference type="PANTHER" id="PTHR33048">
    <property type="entry name" value="PTH11-LIKE INTEGRAL MEMBRANE PROTEIN (AFU_ORTHOLOGUE AFUA_5G11245)"/>
    <property type="match status" value="1"/>
</dbReference>
<comment type="subcellular location">
    <subcellularLocation>
        <location evidence="1">Membrane</location>
        <topology evidence="1">Multi-pass membrane protein</topology>
    </subcellularLocation>
</comment>
<keyword evidence="3 7" id="KW-1133">Transmembrane helix</keyword>
<evidence type="ECO:0000256" key="6">
    <source>
        <dbReference type="SAM" id="MobiDB-lite"/>
    </source>
</evidence>
<feature type="transmembrane region" description="Helical" evidence="7">
    <location>
        <begin position="181"/>
        <end position="203"/>
    </location>
</feature>
<feature type="compositionally biased region" description="Basic and acidic residues" evidence="6">
    <location>
        <begin position="401"/>
        <end position="418"/>
    </location>
</feature>
<evidence type="ECO:0000313" key="10">
    <source>
        <dbReference type="Proteomes" id="UP001172684"/>
    </source>
</evidence>
<keyword evidence="10" id="KW-1185">Reference proteome</keyword>
<comment type="caution">
    <text evidence="9">The sequence shown here is derived from an EMBL/GenBank/DDBJ whole genome shotgun (WGS) entry which is preliminary data.</text>
</comment>
<feature type="transmembrane region" description="Helical" evidence="7">
    <location>
        <begin position="252"/>
        <end position="276"/>
    </location>
</feature>
<reference evidence="9" key="1">
    <citation type="submission" date="2022-10" db="EMBL/GenBank/DDBJ databases">
        <title>Culturing micro-colonial fungi from biological soil crusts in the Mojave desert and describing Neophaeococcomyces mojavensis, and introducing the new genera and species Taxawa tesnikishii.</title>
        <authorList>
            <person name="Kurbessoian T."/>
            <person name="Stajich J.E."/>
        </authorList>
    </citation>
    <scope>NUCLEOTIDE SEQUENCE</scope>
    <source>
        <strain evidence="9">TK_1</strain>
    </source>
</reference>
<dbReference type="Pfam" id="PF20684">
    <property type="entry name" value="Fung_rhodopsin"/>
    <property type="match status" value="1"/>
</dbReference>
<feature type="transmembrane region" description="Helical" evidence="7">
    <location>
        <begin position="60"/>
        <end position="77"/>
    </location>
</feature>
<dbReference type="EMBL" id="JAPDRL010000014">
    <property type="protein sequence ID" value="KAJ9667238.1"/>
    <property type="molecule type" value="Genomic_DNA"/>
</dbReference>
<evidence type="ECO:0000256" key="1">
    <source>
        <dbReference type="ARBA" id="ARBA00004141"/>
    </source>
</evidence>